<dbReference type="EMBL" id="MRZV01002050">
    <property type="protein sequence ID" value="PIK34874.1"/>
    <property type="molecule type" value="Genomic_DNA"/>
</dbReference>
<feature type="region of interest" description="Disordered" evidence="1">
    <location>
        <begin position="91"/>
        <end position="114"/>
    </location>
</feature>
<evidence type="ECO:0000313" key="3">
    <source>
        <dbReference type="Proteomes" id="UP000230750"/>
    </source>
</evidence>
<accession>A0A2G8JGH9</accession>
<feature type="region of interest" description="Disordered" evidence="1">
    <location>
        <begin position="25"/>
        <end position="58"/>
    </location>
</feature>
<gene>
    <name evidence="2" type="ORF">BSL78_28301</name>
</gene>
<keyword evidence="3" id="KW-1185">Reference proteome</keyword>
<reference evidence="2 3" key="1">
    <citation type="journal article" date="2017" name="PLoS Biol.">
        <title>The sea cucumber genome provides insights into morphological evolution and visceral regeneration.</title>
        <authorList>
            <person name="Zhang X."/>
            <person name="Sun L."/>
            <person name="Yuan J."/>
            <person name="Sun Y."/>
            <person name="Gao Y."/>
            <person name="Zhang L."/>
            <person name="Li S."/>
            <person name="Dai H."/>
            <person name="Hamel J.F."/>
            <person name="Liu C."/>
            <person name="Yu Y."/>
            <person name="Liu S."/>
            <person name="Lin W."/>
            <person name="Guo K."/>
            <person name="Jin S."/>
            <person name="Xu P."/>
            <person name="Storey K.B."/>
            <person name="Huan P."/>
            <person name="Zhang T."/>
            <person name="Zhou Y."/>
            <person name="Zhang J."/>
            <person name="Lin C."/>
            <person name="Li X."/>
            <person name="Xing L."/>
            <person name="Huo D."/>
            <person name="Sun M."/>
            <person name="Wang L."/>
            <person name="Mercier A."/>
            <person name="Li F."/>
            <person name="Yang H."/>
            <person name="Xiang J."/>
        </authorList>
    </citation>
    <scope>NUCLEOTIDE SEQUENCE [LARGE SCALE GENOMIC DNA]</scope>
    <source>
        <strain evidence="2">Shaxun</strain>
        <tissue evidence="2">Muscle</tissue>
    </source>
</reference>
<dbReference type="Proteomes" id="UP000230750">
    <property type="component" value="Unassembled WGS sequence"/>
</dbReference>
<comment type="caution">
    <text evidence="2">The sequence shown here is derived from an EMBL/GenBank/DDBJ whole genome shotgun (WGS) entry which is preliminary data.</text>
</comment>
<sequence length="200" mass="22148">MGTSGRMAGQETRLADQGACPRQPGHLACLPAQALPPDLRPTGPDRSTLPAEKPKPPAQLEATWMTPPVQLVTPRLRNQLGRLRRHSGQYLAQSSRYSRSSRVHGISTSTQEDSDQISYQLQDMHLEEVSTPLVPPGAMTRSRSRALFHKFCLWVDKLQEDDRQGTLGQKCKEESKGFTTMQGTSETWALVARESGPKDS</sequence>
<dbReference type="AlphaFoldDB" id="A0A2G8JGH9"/>
<protein>
    <submittedName>
        <fullName evidence="2">Uncharacterized protein</fullName>
    </submittedName>
</protein>
<organism evidence="2 3">
    <name type="scientific">Stichopus japonicus</name>
    <name type="common">Sea cucumber</name>
    <dbReference type="NCBI Taxonomy" id="307972"/>
    <lineage>
        <taxon>Eukaryota</taxon>
        <taxon>Metazoa</taxon>
        <taxon>Echinodermata</taxon>
        <taxon>Eleutherozoa</taxon>
        <taxon>Echinozoa</taxon>
        <taxon>Holothuroidea</taxon>
        <taxon>Aspidochirotacea</taxon>
        <taxon>Aspidochirotida</taxon>
        <taxon>Stichopodidae</taxon>
        <taxon>Apostichopus</taxon>
    </lineage>
</organism>
<evidence type="ECO:0000313" key="2">
    <source>
        <dbReference type="EMBL" id="PIK34874.1"/>
    </source>
</evidence>
<evidence type="ECO:0000256" key="1">
    <source>
        <dbReference type="SAM" id="MobiDB-lite"/>
    </source>
</evidence>
<proteinExistence type="predicted"/>
<feature type="region of interest" description="Disordered" evidence="1">
    <location>
        <begin position="1"/>
        <end position="20"/>
    </location>
</feature>
<name>A0A2G8JGH9_STIJA</name>